<sequence length="55" mass="6295">MINYPSLGDLMEKATTQEACLAEEYMLIKRVRQVSLLWAIRPYCEELSDQVNGCA</sequence>
<organism evidence="1">
    <name type="scientific">Brassica cretica</name>
    <name type="common">Mustard</name>
    <dbReference type="NCBI Taxonomy" id="69181"/>
    <lineage>
        <taxon>Eukaryota</taxon>
        <taxon>Viridiplantae</taxon>
        <taxon>Streptophyta</taxon>
        <taxon>Embryophyta</taxon>
        <taxon>Tracheophyta</taxon>
        <taxon>Spermatophyta</taxon>
        <taxon>Magnoliopsida</taxon>
        <taxon>eudicotyledons</taxon>
        <taxon>Gunneridae</taxon>
        <taxon>Pentapetalae</taxon>
        <taxon>rosids</taxon>
        <taxon>malvids</taxon>
        <taxon>Brassicales</taxon>
        <taxon>Brassicaceae</taxon>
        <taxon>Brassiceae</taxon>
        <taxon>Brassica</taxon>
    </lineage>
</organism>
<dbReference type="AlphaFoldDB" id="A0A8S9I0L1"/>
<comment type="caution">
    <text evidence="1">The sequence shown here is derived from an EMBL/GenBank/DDBJ whole genome shotgun (WGS) entry which is preliminary data.</text>
</comment>
<dbReference type="EMBL" id="QGKY02001250">
    <property type="protein sequence ID" value="KAF2563102.1"/>
    <property type="molecule type" value="Genomic_DNA"/>
</dbReference>
<reference evidence="1" key="1">
    <citation type="submission" date="2019-12" db="EMBL/GenBank/DDBJ databases">
        <title>Genome sequencing and annotation of Brassica cretica.</title>
        <authorList>
            <person name="Studholme D.J."/>
            <person name="Sarris P.F."/>
        </authorList>
    </citation>
    <scope>NUCLEOTIDE SEQUENCE</scope>
    <source>
        <strain evidence="1">PFS-102/07</strain>
        <tissue evidence="1">Leaf</tissue>
    </source>
</reference>
<name>A0A8S9I0L1_BRACR</name>
<proteinExistence type="predicted"/>
<evidence type="ECO:0000313" key="1">
    <source>
        <dbReference type="EMBL" id="KAF2563102.1"/>
    </source>
</evidence>
<protein>
    <submittedName>
        <fullName evidence="1">Uncharacterized protein</fullName>
    </submittedName>
</protein>
<gene>
    <name evidence="1" type="ORF">F2Q70_00015228</name>
</gene>
<accession>A0A8S9I0L1</accession>